<sequence length="91" mass="10102">MSTKASIKWRDKTADQPGFHRYHDVLEELFGGEDETAIYLQLDGVQLQLETICDGHVSVTMELPRETARVLGLLSDAAVESGNIGSLRRSK</sequence>
<reference evidence="1 2" key="1">
    <citation type="submission" date="2019-03" db="EMBL/GenBank/DDBJ databases">
        <title>Genomic Encyclopedia of Type Strains, Phase III (KMG-III): the genomes of soil and plant-associated and newly described type strains.</title>
        <authorList>
            <person name="Whitman W."/>
        </authorList>
    </citation>
    <scope>NUCLEOTIDE SEQUENCE [LARGE SCALE GENOMIC DNA]</scope>
    <source>
        <strain evidence="1 2">LMG 29544</strain>
    </source>
</reference>
<protein>
    <submittedName>
        <fullName evidence="1">Uncharacterized protein</fullName>
    </submittedName>
</protein>
<dbReference type="Proteomes" id="UP000295509">
    <property type="component" value="Unassembled WGS sequence"/>
</dbReference>
<dbReference type="OrthoDB" id="9103332at2"/>
<keyword evidence="2" id="KW-1185">Reference proteome</keyword>
<name>A0A4V3HE28_9BURK</name>
<dbReference type="RefSeq" id="WP_134194263.1">
    <property type="nucleotide sequence ID" value="NZ_JBHLUW010000016.1"/>
</dbReference>
<accession>A0A4V3HE28</accession>
<evidence type="ECO:0000313" key="1">
    <source>
        <dbReference type="EMBL" id="TDY43853.1"/>
    </source>
</evidence>
<organism evidence="1 2">
    <name type="scientific">Paraburkholderia rhizosphaerae</name>
    <dbReference type="NCBI Taxonomy" id="480658"/>
    <lineage>
        <taxon>Bacteria</taxon>
        <taxon>Pseudomonadati</taxon>
        <taxon>Pseudomonadota</taxon>
        <taxon>Betaproteobacteria</taxon>
        <taxon>Burkholderiales</taxon>
        <taxon>Burkholderiaceae</taxon>
        <taxon>Paraburkholderia</taxon>
    </lineage>
</organism>
<comment type="caution">
    <text evidence="1">The sequence shown here is derived from an EMBL/GenBank/DDBJ whole genome shotgun (WGS) entry which is preliminary data.</text>
</comment>
<dbReference type="AlphaFoldDB" id="A0A4V3HE28"/>
<gene>
    <name evidence="1" type="ORF">BX592_11755</name>
</gene>
<evidence type="ECO:0000313" key="2">
    <source>
        <dbReference type="Proteomes" id="UP000295509"/>
    </source>
</evidence>
<dbReference type="EMBL" id="SORE01000017">
    <property type="protein sequence ID" value="TDY43853.1"/>
    <property type="molecule type" value="Genomic_DNA"/>
</dbReference>
<proteinExistence type="predicted"/>